<evidence type="ECO:0000256" key="3">
    <source>
        <dbReference type="SAM" id="MobiDB-lite"/>
    </source>
</evidence>
<dbReference type="RefSeq" id="XP_016232210.1">
    <property type="nucleotide sequence ID" value="XM_016383587.1"/>
</dbReference>
<evidence type="ECO:0000313" key="5">
    <source>
        <dbReference type="EMBL" id="KIW11994.1"/>
    </source>
</evidence>
<dbReference type="OrthoDB" id="8949486at2759"/>
<dbReference type="CDD" id="cd22887">
    <property type="entry name" value="Atg16_CCD"/>
    <property type="match status" value="1"/>
</dbReference>
<protein>
    <recommendedName>
        <fullName evidence="4">Autophagy-related protein 16 domain-containing protein</fullName>
    </recommendedName>
</protein>
<sequence>MTTTWRDTYLSALQERQKVEQANLTLYDYCTKLADEKADLQKNATAAQIAAAGGPEDAEQQSPPPSSSPAAAAAAVTQPSYLGIGMGIMRVTSPTAAAARPDSPTVAQIRQDLARAQQERGDLQTRLERAVHDLDALKARAKGDARRIAQLNASLAQVTVKLRDREEELRGKAKLIENVQDENVTLNLQLNMAEERSDTLRRENKELVDRWMARMGKEADRMNEENRFE</sequence>
<feature type="region of interest" description="Disordered" evidence="3">
    <location>
        <begin position="48"/>
        <end position="74"/>
    </location>
</feature>
<dbReference type="STRING" id="91928.A0A0D2BLD1"/>
<evidence type="ECO:0000313" key="6">
    <source>
        <dbReference type="Proteomes" id="UP000053328"/>
    </source>
</evidence>
<evidence type="ECO:0000256" key="1">
    <source>
        <dbReference type="ARBA" id="ARBA00005331"/>
    </source>
</evidence>
<keyword evidence="6" id="KW-1185">Reference proteome</keyword>
<reference evidence="5 6" key="1">
    <citation type="submission" date="2015-01" db="EMBL/GenBank/DDBJ databases">
        <title>The Genome Sequence of Exophiala spinifera CBS89968.</title>
        <authorList>
            <consortium name="The Broad Institute Genomics Platform"/>
            <person name="Cuomo C."/>
            <person name="de Hoog S."/>
            <person name="Gorbushina A."/>
            <person name="Stielow B."/>
            <person name="Teixiera M."/>
            <person name="Abouelleil A."/>
            <person name="Chapman S.B."/>
            <person name="Priest M."/>
            <person name="Young S.K."/>
            <person name="Wortman J."/>
            <person name="Nusbaum C."/>
            <person name="Birren B."/>
        </authorList>
    </citation>
    <scope>NUCLEOTIDE SEQUENCE [LARGE SCALE GENOMIC DNA]</scope>
    <source>
        <strain evidence="5 6">CBS 89968</strain>
    </source>
</reference>
<name>A0A0D2BLD1_9EURO</name>
<evidence type="ECO:0000256" key="2">
    <source>
        <dbReference type="SAM" id="Coils"/>
    </source>
</evidence>
<dbReference type="Gene3D" id="1.20.5.170">
    <property type="match status" value="1"/>
</dbReference>
<accession>A0A0D2BLD1</accession>
<feature type="coiled-coil region" evidence="2">
    <location>
        <begin position="106"/>
        <end position="210"/>
    </location>
</feature>
<dbReference type="HOGENOM" id="CLU_082752_0_0_1"/>
<feature type="domain" description="Autophagy-related protein 16" evidence="4">
    <location>
        <begin position="8"/>
        <end position="223"/>
    </location>
</feature>
<proteinExistence type="inferred from homology"/>
<dbReference type="AlphaFoldDB" id="A0A0D2BLD1"/>
<dbReference type="Pfam" id="PF08614">
    <property type="entry name" value="ATG16"/>
    <property type="match status" value="1"/>
</dbReference>
<dbReference type="Proteomes" id="UP000053328">
    <property type="component" value="Unassembled WGS sequence"/>
</dbReference>
<keyword evidence="2" id="KW-0175">Coiled coil</keyword>
<evidence type="ECO:0000259" key="4">
    <source>
        <dbReference type="Pfam" id="PF08614"/>
    </source>
</evidence>
<dbReference type="EMBL" id="KN847498">
    <property type="protein sequence ID" value="KIW11994.1"/>
    <property type="molecule type" value="Genomic_DNA"/>
</dbReference>
<dbReference type="VEuPathDB" id="FungiDB:PV08_09268"/>
<dbReference type="InterPro" id="IPR013923">
    <property type="entry name" value="Autophagy-rel_prot_16_dom"/>
</dbReference>
<dbReference type="GeneID" id="27336351"/>
<gene>
    <name evidence="5" type="ORF">PV08_09268</name>
</gene>
<organism evidence="5 6">
    <name type="scientific">Exophiala spinifera</name>
    <dbReference type="NCBI Taxonomy" id="91928"/>
    <lineage>
        <taxon>Eukaryota</taxon>
        <taxon>Fungi</taxon>
        <taxon>Dikarya</taxon>
        <taxon>Ascomycota</taxon>
        <taxon>Pezizomycotina</taxon>
        <taxon>Eurotiomycetes</taxon>
        <taxon>Chaetothyriomycetidae</taxon>
        <taxon>Chaetothyriales</taxon>
        <taxon>Herpotrichiellaceae</taxon>
        <taxon>Exophiala</taxon>
    </lineage>
</organism>
<comment type="similarity">
    <text evidence="1">Belongs to the ATG16 family.</text>
</comment>